<organism evidence="7 8">
    <name type="scientific">Engystomops pustulosus</name>
    <name type="common">Tungara frog</name>
    <name type="synonym">Physalaemus pustulosus</name>
    <dbReference type="NCBI Taxonomy" id="76066"/>
    <lineage>
        <taxon>Eukaryota</taxon>
        <taxon>Metazoa</taxon>
        <taxon>Chordata</taxon>
        <taxon>Craniata</taxon>
        <taxon>Vertebrata</taxon>
        <taxon>Euteleostomi</taxon>
        <taxon>Amphibia</taxon>
        <taxon>Batrachia</taxon>
        <taxon>Anura</taxon>
        <taxon>Neobatrachia</taxon>
        <taxon>Hyloidea</taxon>
        <taxon>Leptodactylidae</taxon>
        <taxon>Leiuperinae</taxon>
        <taxon>Engystomops</taxon>
    </lineage>
</organism>
<dbReference type="InterPro" id="IPR008661">
    <property type="entry name" value="L6_membrane"/>
</dbReference>
<evidence type="ECO:0000256" key="6">
    <source>
        <dbReference type="SAM" id="Phobius"/>
    </source>
</evidence>
<keyword evidence="5 6" id="KW-0472">Membrane</keyword>
<reference evidence="7" key="1">
    <citation type="thesis" date="2020" institute="ProQuest LLC" country="789 East Eisenhower Parkway, Ann Arbor, MI, USA">
        <title>Comparative Genomics and Chromosome Evolution.</title>
        <authorList>
            <person name="Mudd A.B."/>
        </authorList>
    </citation>
    <scope>NUCLEOTIDE SEQUENCE</scope>
    <source>
        <strain evidence="7">237g6f4</strain>
        <tissue evidence="7">Blood</tissue>
    </source>
</reference>
<dbReference type="Pfam" id="PF05805">
    <property type="entry name" value="L6_membrane"/>
    <property type="match status" value="1"/>
</dbReference>
<keyword evidence="8" id="KW-1185">Reference proteome</keyword>
<comment type="similarity">
    <text evidence="2">Belongs to the L6 tetraspanin family.</text>
</comment>
<protein>
    <submittedName>
        <fullName evidence="7">Uncharacterized protein</fullName>
    </submittedName>
</protein>
<dbReference type="EMBL" id="WNYA01032430">
    <property type="protein sequence ID" value="KAG8537219.1"/>
    <property type="molecule type" value="Genomic_DNA"/>
</dbReference>
<proteinExistence type="inferred from homology"/>
<accession>A0AAV6YI46</accession>
<comment type="subcellular location">
    <subcellularLocation>
        <location evidence="1">Membrane</location>
        <topology evidence="1">Multi-pass membrane protein</topology>
    </subcellularLocation>
</comment>
<evidence type="ECO:0000256" key="1">
    <source>
        <dbReference type="ARBA" id="ARBA00004141"/>
    </source>
</evidence>
<evidence type="ECO:0000313" key="8">
    <source>
        <dbReference type="Proteomes" id="UP000824782"/>
    </source>
</evidence>
<evidence type="ECO:0000256" key="2">
    <source>
        <dbReference type="ARBA" id="ARBA00006193"/>
    </source>
</evidence>
<keyword evidence="3 6" id="KW-0812">Transmembrane</keyword>
<sequence>MFLSILFAAIGLVGSGYGFIVAIFAMIRGPTCLTLSGAWGRPFYTNLTEFDDKNYLFEKELWKQCVSPKDVVVFNITLFSMILASSGISLILCTIQVVNGLIGTICGTCGKK</sequence>
<evidence type="ECO:0000256" key="5">
    <source>
        <dbReference type="ARBA" id="ARBA00023136"/>
    </source>
</evidence>
<evidence type="ECO:0000256" key="3">
    <source>
        <dbReference type="ARBA" id="ARBA00022692"/>
    </source>
</evidence>
<comment type="caution">
    <text evidence="7">The sequence shown here is derived from an EMBL/GenBank/DDBJ whole genome shotgun (WGS) entry which is preliminary data.</text>
</comment>
<evidence type="ECO:0000256" key="4">
    <source>
        <dbReference type="ARBA" id="ARBA00022989"/>
    </source>
</evidence>
<dbReference type="PANTHER" id="PTHR14198">
    <property type="entry name" value="TRANSMEMBRANE 4 L6 FAMILY MEMBER 1-RELATED"/>
    <property type="match status" value="1"/>
</dbReference>
<keyword evidence="4 6" id="KW-1133">Transmembrane helix</keyword>
<feature type="transmembrane region" description="Helical" evidence="6">
    <location>
        <begin position="6"/>
        <end position="27"/>
    </location>
</feature>
<dbReference type="Proteomes" id="UP000824782">
    <property type="component" value="Unassembled WGS sequence"/>
</dbReference>
<dbReference type="AlphaFoldDB" id="A0AAV6YI46"/>
<gene>
    <name evidence="7" type="ORF">GDO81_024892</name>
</gene>
<feature type="transmembrane region" description="Helical" evidence="6">
    <location>
        <begin position="71"/>
        <end position="92"/>
    </location>
</feature>
<dbReference type="GO" id="GO:0016020">
    <property type="term" value="C:membrane"/>
    <property type="evidence" value="ECO:0007669"/>
    <property type="project" value="UniProtKB-SubCell"/>
</dbReference>
<evidence type="ECO:0000313" key="7">
    <source>
        <dbReference type="EMBL" id="KAG8537219.1"/>
    </source>
</evidence>
<name>A0AAV6YI46_ENGPU</name>
<dbReference type="PANTHER" id="PTHR14198:SF23">
    <property type="entry name" value="SI:CH211-137I24.10"/>
    <property type="match status" value="1"/>
</dbReference>